<dbReference type="Proteomes" id="UP000054217">
    <property type="component" value="Unassembled WGS sequence"/>
</dbReference>
<proteinExistence type="predicted"/>
<feature type="compositionally biased region" description="Basic and acidic residues" evidence="1">
    <location>
        <begin position="95"/>
        <end position="107"/>
    </location>
</feature>
<feature type="region of interest" description="Disordered" evidence="1">
    <location>
        <begin position="81"/>
        <end position="117"/>
    </location>
</feature>
<dbReference type="InParanoid" id="A0A0C3JGZ7"/>
<accession>A0A0C3JGZ7</accession>
<evidence type="ECO:0000256" key="1">
    <source>
        <dbReference type="SAM" id="MobiDB-lite"/>
    </source>
</evidence>
<dbReference type="HOGENOM" id="CLU_2085777_0_0_1"/>
<reference evidence="3" key="2">
    <citation type="submission" date="2015-01" db="EMBL/GenBank/DDBJ databases">
        <title>Evolutionary Origins and Diversification of the Mycorrhizal Mutualists.</title>
        <authorList>
            <consortium name="DOE Joint Genome Institute"/>
            <consortium name="Mycorrhizal Genomics Consortium"/>
            <person name="Kohler A."/>
            <person name="Kuo A."/>
            <person name="Nagy L.G."/>
            <person name="Floudas D."/>
            <person name="Copeland A."/>
            <person name="Barry K.W."/>
            <person name="Cichocki N."/>
            <person name="Veneault-Fourrey C."/>
            <person name="LaButti K."/>
            <person name="Lindquist E.A."/>
            <person name="Lipzen A."/>
            <person name="Lundell T."/>
            <person name="Morin E."/>
            <person name="Murat C."/>
            <person name="Riley R."/>
            <person name="Ohm R."/>
            <person name="Sun H."/>
            <person name="Tunlid A."/>
            <person name="Henrissat B."/>
            <person name="Grigoriev I.V."/>
            <person name="Hibbett D.S."/>
            <person name="Martin F."/>
        </authorList>
    </citation>
    <scope>NUCLEOTIDE SEQUENCE [LARGE SCALE GENOMIC DNA]</scope>
    <source>
        <strain evidence="3">Marx 270</strain>
    </source>
</reference>
<feature type="region of interest" description="Disordered" evidence="1">
    <location>
        <begin position="1"/>
        <end position="60"/>
    </location>
</feature>
<organism evidence="2 3">
    <name type="scientific">Pisolithus tinctorius Marx 270</name>
    <dbReference type="NCBI Taxonomy" id="870435"/>
    <lineage>
        <taxon>Eukaryota</taxon>
        <taxon>Fungi</taxon>
        <taxon>Dikarya</taxon>
        <taxon>Basidiomycota</taxon>
        <taxon>Agaricomycotina</taxon>
        <taxon>Agaricomycetes</taxon>
        <taxon>Agaricomycetidae</taxon>
        <taxon>Boletales</taxon>
        <taxon>Sclerodermatineae</taxon>
        <taxon>Pisolithaceae</taxon>
        <taxon>Pisolithus</taxon>
    </lineage>
</organism>
<keyword evidence="3" id="KW-1185">Reference proteome</keyword>
<feature type="compositionally biased region" description="Basic and acidic residues" evidence="1">
    <location>
        <begin position="24"/>
        <end position="47"/>
    </location>
</feature>
<evidence type="ECO:0000313" key="2">
    <source>
        <dbReference type="EMBL" id="KIN96861.1"/>
    </source>
</evidence>
<gene>
    <name evidence="2" type="ORF">M404DRAFT_32812</name>
</gene>
<evidence type="ECO:0000313" key="3">
    <source>
        <dbReference type="Proteomes" id="UP000054217"/>
    </source>
</evidence>
<dbReference type="OrthoDB" id="2710277at2759"/>
<sequence>MAQAGFRGMGQVRGVFWEPETEEATTRRARDRSRRLPDGSTGRDRAKPSLGVTRPAGQGFPEIVKAEADVSEGRSCTLELGEGKLKAGNNQGNMEAERVQRGPEMTKRQARGVPVCC</sequence>
<name>A0A0C3JGZ7_PISTI</name>
<dbReference type="EMBL" id="KN832038">
    <property type="protein sequence ID" value="KIN96861.1"/>
    <property type="molecule type" value="Genomic_DNA"/>
</dbReference>
<reference evidence="2 3" key="1">
    <citation type="submission" date="2014-04" db="EMBL/GenBank/DDBJ databases">
        <authorList>
            <consortium name="DOE Joint Genome Institute"/>
            <person name="Kuo A."/>
            <person name="Kohler A."/>
            <person name="Costa M.D."/>
            <person name="Nagy L.G."/>
            <person name="Floudas D."/>
            <person name="Copeland A."/>
            <person name="Barry K.W."/>
            <person name="Cichocki N."/>
            <person name="Veneault-Fourrey C."/>
            <person name="LaButti K."/>
            <person name="Lindquist E.A."/>
            <person name="Lipzen A."/>
            <person name="Lundell T."/>
            <person name="Morin E."/>
            <person name="Murat C."/>
            <person name="Sun H."/>
            <person name="Tunlid A."/>
            <person name="Henrissat B."/>
            <person name="Grigoriev I.V."/>
            <person name="Hibbett D.S."/>
            <person name="Martin F."/>
            <person name="Nordberg H.P."/>
            <person name="Cantor M.N."/>
            <person name="Hua S.X."/>
        </authorList>
    </citation>
    <scope>NUCLEOTIDE SEQUENCE [LARGE SCALE GENOMIC DNA]</scope>
    <source>
        <strain evidence="2 3">Marx 270</strain>
    </source>
</reference>
<protein>
    <submittedName>
        <fullName evidence="2">Uncharacterized protein</fullName>
    </submittedName>
</protein>
<dbReference type="AlphaFoldDB" id="A0A0C3JGZ7"/>